<evidence type="ECO:0008006" key="4">
    <source>
        <dbReference type="Google" id="ProtNLM"/>
    </source>
</evidence>
<feature type="region of interest" description="Disordered" evidence="1">
    <location>
        <begin position="233"/>
        <end position="252"/>
    </location>
</feature>
<evidence type="ECO:0000313" key="2">
    <source>
        <dbReference type="EMBL" id="KAJ4433638.1"/>
    </source>
</evidence>
<comment type="caution">
    <text evidence="2">The sequence shown here is derived from an EMBL/GenBank/DDBJ whole genome shotgun (WGS) entry which is preliminary data.</text>
</comment>
<reference evidence="2 3" key="1">
    <citation type="journal article" date="2022" name="Allergy">
        <title>Genome assembly and annotation of Periplaneta americana reveal a comprehensive cockroach allergen profile.</title>
        <authorList>
            <person name="Wang L."/>
            <person name="Xiong Q."/>
            <person name="Saelim N."/>
            <person name="Wang L."/>
            <person name="Nong W."/>
            <person name="Wan A.T."/>
            <person name="Shi M."/>
            <person name="Liu X."/>
            <person name="Cao Q."/>
            <person name="Hui J.H.L."/>
            <person name="Sookrung N."/>
            <person name="Leung T.F."/>
            <person name="Tungtrongchitr A."/>
            <person name="Tsui S.K.W."/>
        </authorList>
    </citation>
    <scope>NUCLEOTIDE SEQUENCE [LARGE SCALE GENOMIC DNA]</scope>
    <source>
        <strain evidence="2">PWHHKU_190912</strain>
    </source>
</reference>
<organism evidence="2 3">
    <name type="scientific">Periplaneta americana</name>
    <name type="common">American cockroach</name>
    <name type="synonym">Blatta americana</name>
    <dbReference type="NCBI Taxonomy" id="6978"/>
    <lineage>
        <taxon>Eukaryota</taxon>
        <taxon>Metazoa</taxon>
        <taxon>Ecdysozoa</taxon>
        <taxon>Arthropoda</taxon>
        <taxon>Hexapoda</taxon>
        <taxon>Insecta</taxon>
        <taxon>Pterygota</taxon>
        <taxon>Neoptera</taxon>
        <taxon>Polyneoptera</taxon>
        <taxon>Dictyoptera</taxon>
        <taxon>Blattodea</taxon>
        <taxon>Blattoidea</taxon>
        <taxon>Blattidae</taxon>
        <taxon>Blattinae</taxon>
        <taxon>Periplaneta</taxon>
    </lineage>
</organism>
<evidence type="ECO:0000313" key="3">
    <source>
        <dbReference type="Proteomes" id="UP001148838"/>
    </source>
</evidence>
<gene>
    <name evidence="2" type="ORF">ANN_15948</name>
</gene>
<keyword evidence="3" id="KW-1185">Reference proteome</keyword>
<dbReference type="Proteomes" id="UP001148838">
    <property type="component" value="Unassembled WGS sequence"/>
</dbReference>
<sequence length="252" mass="27892">MSRLCEGGNDPAGSLKAILKCFVWSVALYGAETWTLRRNEEKRMEAFEIYSASSYDERVMERRKILPAPGLEPGFSALRADALSTKPHRIQPRRRTELSPIEFQLLGSLRRMNPKSKLSHSLTSLAGSDGISLKSYAVMPHFDKVLKLITKVPDIPTATLELVYGSVVRSSMLYGAEIWGWENAGKLNKVQTDFLKRILGIGRSTANCGVLKEFGLQNEAEYSRLFGELRARPAGEGARGGGADVTKTERGK</sequence>
<name>A0ABQ8SHV4_PERAM</name>
<dbReference type="EMBL" id="JAJSOF020000027">
    <property type="protein sequence ID" value="KAJ4433638.1"/>
    <property type="molecule type" value="Genomic_DNA"/>
</dbReference>
<proteinExistence type="predicted"/>
<evidence type="ECO:0000256" key="1">
    <source>
        <dbReference type="SAM" id="MobiDB-lite"/>
    </source>
</evidence>
<accession>A0ABQ8SHV4</accession>
<protein>
    <recommendedName>
        <fullName evidence="4">HhH-GPD domain-containing protein</fullName>
    </recommendedName>
</protein>